<evidence type="ECO:0000256" key="1">
    <source>
        <dbReference type="ARBA" id="ARBA00004651"/>
    </source>
</evidence>
<protein>
    <submittedName>
        <fullName evidence="9">sn-glycerol 3-phosphate transport system permease protein</fullName>
    </submittedName>
</protein>
<evidence type="ECO:0000313" key="10">
    <source>
        <dbReference type="Proteomes" id="UP000294558"/>
    </source>
</evidence>
<dbReference type="GO" id="GO:0055085">
    <property type="term" value="P:transmembrane transport"/>
    <property type="evidence" value="ECO:0007669"/>
    <property type="project" value="InterPro"/>
</dbReference>
<dbReference type="GO" id="GO:0005886">
    <property type="term" value="C:plasma membrane"/>
    <property type="evidence" value="ECO:0007669"/>
    <property type="project" value="UniProtKB-SubCell"/>
</dbReference>
<evidence type="ECO:0000256" key="2">
    <source>
        <dbReference type="ARBA" id="ARBA00022448"/>
    </source>
</evidence>
<dbReference type="PANTHER" id="PTHR30193">
    <property type="entry name" value="ABC TRANSPORTER PERMEASE PROTEIN"/>
    <property type="match status" value="1"/>
</dbReference>
<evidence type="ECO:0000256" key="5">
    <source>
        <dbReference type="ARBA" id="ARBA00022989"/>
    </source>
</evidence>
<evidence type="ECO:0000256" key="6">
    <source>
        <dbReference type="ARBA" id="ARBA00023136"/>
    </source>
</evidence>
<keyword evidence="4 7" id="KW-0812">Transmembrane</keyword>
<feature type="transmembrane region" description="Helical" evidence="7">
    <location>
        <begin position="112"/>
        <end position="132"/>
    </location>
</feature>
<accession>A0A4R7I363</accession>
<organism evidence="9 10">
    <name type="scientific">Ilumatobacter fluminis</name>
    <dbReference type="NCBI Taxonomy" id="467091"/>
    <lineage>
        <taxon>Bacteria</taxon>
        <taxon>Bacillati</taxon>
        <taxon>Actinomycetota</taxon>
        <taxon>Acidimicrobiia</taxon>
        <taxon>Acidimicrobiales</taxon>
        <taxon>Ilumatobacteraceae</taxon>
        <taxon>Ilumatobacter</taxon>
    </lineage>
</organism>
<dbReference type="AlphaFoldDB" id="A0A4R7I363"/>
<feature type="transmembrane region" description="Helical" evidence="7">
    <location>
        <begin position="165"/>
        <end position="189"/>
    </location>
</feature>
<comment type="similarity">
    <text evidence="7">Belongs to the binding-protein-dependent transport system permease family.</text>
</comment>
<dbReference type="CDD" id="cd06261">
    <property type="entry name" value="TM_PBP2"/>
    <property type="match status" value="1"/>
</dbReference>
<proteinExistence type="inferred from homology"/>
<comment type="subcellular location">
    <subcellularLocation>
        <location evidence="1 7">Cell membrane</location>
        <topology evidence="1 7">Multi-pass membrane protein</topology>
    </subcellularLocation>
</comment>
<keyword evidence="3" id="KW-1003">Cell membrane</keyword>
<dbReference type="InterPro" id="IPR051393">
    <property type="entry name" value="ABC_transporter_permease"/>
</dbReference>
<gene>
    <name evidence="9" type="ORF">BDK89_3508</name>
</gene>
<feature type="transmembrane region" description="Helical" evidence="7">
    <location>
        <begin position="210"/>
        <end position="230"/>
    </location>
</feature>
<reference evidence="9 10" key="1">
    <citation type="submission" date="2019-03" db="EMBL/GenBank/DDBJ databases">
        <title>Sequencing the genomes of 1000 actinobacteria strains.</title>
        <authorList>
            <person name="Klenk H.-P."/>
        </authorList>
    </citation>
    <scope>NUCLEOTIDE SEQUENCE [LARGE SCALE GENOMIC DNA]</scope>
    <source>
        <strain evidence="9 10">DSM 18936</strain>
    </source>
</reference>
<evidence type="ECO:0000256" key="4">
    <source>
        <dbReference type="ARBA" id="ARBA00022692"/>
    </source>
</evidence>
<keyword evidence="6 7" id="KW-0472">Membrane</keyword>
<evidence type="ECO:0000313" key="9">
    <source>
        <dbReference type="EMBL" id="TDT17895.1"/>
    </source>
</evidence>
<keyword evidence="10" id="KW-1185">Reference proteome</keyword>
<feature type="transmembrane region" description="Helical" evidence="7">
    <location>
        <begin position="275"/>
        <end position="296"/>
    </location>
</feature>
<name>A0A4R7I363_9ACTN</name>
<feature type="transmembrane region" description="Helical" evidence="7">
    <location>
        <begin position="74"/>
        <end position="100"/>
    </location>
</feature>
<dbReference type="SUPFAM" id="SSF161098">
    <property type="entry name" value="MetI-like"/>
    <property type="match status" value="1"/>
</dbReference>
<dbReference type="EMBL" id="SOAU01000001">
    <property type="protein sequence ID" value="TDT17895.1"/>
    <property type="molecule type" value="Genomic_DNA"/>
</dbReference>
<feature type="domain" description="ABC transmembrane type-1" evidence="8">
    <location>
        <begin position="75"/>
        <end position="294"/>
    </location>
</feature>
<keyword evidence="5 7" id="KW-1133">Transmembrane helix</keyword>
<dbReference type="InterPro" id="IPR035906">
    <property type="entry name" value="MetI-like_sf"/>
</dbReference>
<evidence type="ECO:0000256" key="7">
    <source>
        <dbReference type="RuleBase" id="RU363032"/>
    </source>
</evidence>
<dbReference type="InterPro" id="IPR000515">
    <property type="entry name" value="MetI-like"/>
</dbReference>
<dbReference type="Gene3D" id="1.10.3720.10">
    <property type="entry name" value="MetI-like"/>
    <property type="match status" value="1"/>
</dbReference>
<dbReference type="PANTHER" id="PTHR30193:SF37">
    <property type="entry name" value="INNER MEMBRANE ABC TRANSPORTER PERMEASE PROTEIN YCJO"/>
    <property type="match status" value="1"/>
</dbReference>
<evidence type="ECO:0000259" key="8">
    <source>
        <dbReference type="PROSITE" id="PS50928"/>
    </source>
</evidence>
<dbReference type="PROSITE" id="PS50928">
    <property type="entry name" value="ABC_TM1"/>
    <property type="match status" value="1"/>
</dbReference>
<sequence length="306" mass="33163">MTNRVFERRRWRQLPVALALLAPSAIILGAFIVYPLVKAVFLGTERCNSTGTRCIEGGWDQYADTFRSTEFQHALWVTTQFALVTVPLGLAFGIGLAVLAHKHLSGVGVFRAIFSSTVATSVAVASLMWLFLLQPSVGVLSNIGWIADAFPVIKQPGLLNDPGTALWSVALSSVWANLGFTFIIITAGLQGIPDDLYEAAALDGAGGTRRFWKITLPLLGPSLLFVLIVLTTRAFQAYGEIDLLTEGGPRPDDSTTTITYLTYGRNSIMATDQGLQATTAVLLFVVLLGLSFLQLWSLGRRVHYGD</sequence>
<evidence type="ECO:0000256" key="3">
    <source>
        <dbReference type="ARBA" id="ARBA00022475"/>
    </source>
</evidence>
<comment type="caution">
    <text evidence="9">The sequence shown here is derived from an EMBL/GenBank/DDBJ whole genome shotgun (WGS) entry which is preliminary data.</text>
</comment>
<dbReference type="OrthoDB" id="34224at2"/>
<keyword evidence="2 7" id="KW-0813">Transport</keyword>
<dbReference type="RefSeq" id="WP_133870148.1">
    <property type="nucleotide sequence ID" value="NZ_SOAU01000001.1"/>
</dbReference>
<dbReference type="Proteomes" id="UP000294558">
    <property type="component" value="Unassembled WGS sequence"/>
</dbReference>
<feature type="transmembrane region" description="Helical" evidence="7">
    <location>
        <begin position="14"/>
        <end position="34"/>
    </location>
</feature>
<dbReference type="Pfam" id="PF00528">
    <property type="entry name" value="BPD_transp_1"/>
    <property type="match status" value="1"/>
</dbReference>